<keyword evidence="1" id="KW-0812">Transmembrane</keyword>
<comment type="caution">
    <text evidence="2">The sequence shown here is derived from an EMBL/GenBank/DDBJ whole genome shotgun (WGS) entry which is preliminary data.</text>
</comment>
<keyword evidence="3" id="KW-1185">Reference proteome</keyword>
<accession>A0A9X4BJK1</accession>
<organism evidence="2 3">
    <name type="scientific">Tahibacter soli</name>
    <dbReference type="NCBI Taxonomy" id="2983605"/>
    <lineage>
        <taxon>Bacteria</taxon>
        <taxon>Pseudomonadati</taxon>
        <taxon>Pseudomonadota</taxon>
        <taxon>Gammaproteobacteria</taxon>
        <taxon>Lysobacterales</taxon>
        <taxon>Rhodanobacteraceae</taxon>
        <taxon>Tahibacter</taxon>
    </lineage>
</organism>
<gene>
    <name evidence="2" type="ORF">OD750_021750</name>
</gene>
<protein>
    <submittedName>
        <fullName evidence="2">Uncharacterized protein</fullName>
    </submittedName>
</protein>
<keyword evidence="1" id="KW-0472">Membrane</keyword>
<evidence type="ECO:0000313" key="3">
    <source>
        <dbReference type="Proteomes" id="UP001139971"/>
    </source>
</evidence>
<dbReference type="EMBL" id="JAOVZO020000020">
    <property type="protein sequence ID" value="MDC8015176.1"/>
    <property type="molecule type" value="Genomic_DNA"/>
</dbReference>
<keyword evidence="1" id="KW-1133">Transmembrane helix</keyword>
<proteinExistence type="predicted"/>
<reference evidence="2" key="1">
    <citation type="submission" date="2023-02" db="EMBL/GenBank/DDBJ databases">
        <title>Tahibacter soli sp. nov. isolated from soil.</title>
        <authorList>
            <person name="Baek J.H."/>
            <person name="Lee J.K."/>
            <person name="Choi D.G."/>
            <person name="Jeon C.O."/>
        </authorList>
    </citation>
    <scope>NUCLEOTIDE SEQUENCE</scope>
    <source>
        <strain evidence="2">BL</strain>
    </source>
</reference>
<feature type="transmembrane region" description="Helical" evidence="1">
    <location>
        <begin position="12"/>
        <end position="32"/>
    </location>
</feature>
<dbReference type="AlphaFoldDB" id="A0A9X4BJK1"/>
<dbReference type="Proteomes" id="UP001139971">
    <property type="component" value="Unassembled WGS sequence"/>
</dbReference>
<name>A0A9X4BJK1_9GAMM</name>
<dbReference type="RefSeq" id="WP_263544195.1">
    <property type="nucleotide sequence ID" value="NZ_JAOVZO020000020.1"/>
</dbReference>
<evidence type="ECO:0000256" key="1">
    <source>
        <dbReference type="SAM" id="Phobius"/>
    </source>
</evidence>
<sequence>MSMKLPTLSQPLVSYALAAAVVAAGFAGGWTARGWREAKADLKAVRADAAAIEKETARRQIIGARYEQEREAVDQFYRSLPDWWPRVVADRPDLEPVDIGPVRLCVWNQ</sequence>
<evidence type="ECO:0000313" key="2">
    <source>
        <dbReference type="EMBL" id="MDC8015176.1"/>
    </source>
</evidence>